<evidence type="ECO:0000259" key="3">
    <source>
        <dbReference type="PROSITE" id="PS50234"/>
    </source>
</evidence>
<dbReference type="Proteomes" id="UP000085678">
    <property type="component" value="Unplaced"/>
</dbReference>
<dbReference type="CDD" id="cd00198">
    <property type="entry name" value="vWFA"/>
    <property type="match status" value="2"/>
</dbReference>
<keyword evidence="4" id="KW-1185">Reference proteome</keyword>
<dbReference type="RefSeq" id="XP_013419433.2">
    <property type="nucleotide sequence ID" value="XM_013563979.2"/>
</dbReference>
<dbReference type="InterPro" id="IPR051266">
    <property type="entry name" value="CLCR"/>
</dbReference>
<feature type="signal peptide" evidence="2">
    <location>
        <begin position="1"/>
        <end position="25"/>
    </location>
</feature>
<feature type="chain" id="PRO_5015142666" evidence="2">
    <location>
        <begin position="26"/>
        <end position="1351"/>
    </location>
</feature>
<gene>
    <name evidence="5" type="primary">LOC106180088</name>
</gene>
<dbReference type="SMART" id="SM00327">
    <property type="entry name" value="VWA"/>
    <property type="match status" value="1"/>
</dbReference>
<dbReference type="STRING" id="7574.A0A1S3K9X7"/>
<dbReference type="InterPro" id="IPR013642">
    <property type="entry name" value="CLCA_N"/>
</dbReference>
<dbReference type="PANTHER" id="PTHR10579:SF177">
    <property type="entry name" value="CALCIUM-ACTIVATED CHLORIDE CHANNEL REGULATOR 4-LIKE PROTEIN"/>
    <property type="match status" value="1"/>
</dbReference>
<feature type="domain" description="VWFA" evidence="3">
    <location>
        <begin position="675"/>
        <end position="852"/>
    </location>
</feature>
<dbReference type="InterPro" id="IPR002035">
    <property type="entry name" value="VWF_A"/>
</dbReference>
<evidence type="ECO:0000256" key="1">
    <source>
        <dbReference type="SAM" id="Phobius"/>
    </source>
</evidence>
<dbReference type="Pfam" id="PF13519">
    <property type="entry name" value="VWA_2"/>
    <property type="match status" value="2"/>
</dbReference>
<accession>A0A1S3K9X7</accession>
<proteinExistence type="predicted"/>
<dbReference type="InParanoid" id="A0A1S3K9X7"/>
<dbReference type="PANTHER" id="PTHR10579">
    <property type="entry name" value="CALCIUM-ACTIVATED CHLORIDE CHANNEL REGULATOR"/>
    <property type="match status" value="1"/>
</dbReference>
<dbReference type="Pfam" id="PF08434">
    <property type="entry name" value="CLCA"/>
    <property type="match status" value="2"/>
</dbReference>
<keyword evidence="2" id="KW-0732">Signal</keyword>
<reference evidence="5" key="1">
    <citation type="submission" date="2025-08" db="UniProtKB">
        <authorList>
            <consortium name="RefSeq"/>
        </authorList>
    </citation>
    <scope>IDENTIFICATION</scope>
    <source>
        <tissue evidence="5">Gonads</tissue>
    </source>
</reference>
<evidence type="ECO:0000313" key="4">
    <source>
        <dbReference type="Proteomes" id="UP000085678"/>
    </source>
</evidence>
<sequence length="1351" mass="146552">MLQDVNLIFPLLLTALAVTCGLREGAQVTLSNNGYEGLLIAISDSVPASPELIPRIQQYFEEMSALLFAATKRRAYLRDIIILVPKSWPENSTYGQAGIEAFDKANVIIDKPSGLEGNNPYVKQKGECGQPGTFMHLTPAFVLDDAVARQYGSSPAKTVLHEWGHLRWGLFDEYPVDENDAHFYHDSISGEIESVRCSRGVMGRGYKIVNDNIIWSCSLDKNTSLPERNCRFAPSVSANEGTASLMSYHFVNSVIEFCDNDEQAHALDLHNDQAPNRQNRLCGGRSAWEVMREHEDFRNSRQYFEEMSALLFTATKRRAYLRDITILVPKSWPENSTYGQAGIEAFDKANVIIDKPSGLEGDNPYVKQKGECGQPGTFMHLTPAFVLDDAVARQYGSSPAKTVLHEWGHLRWGLFDEYPVDENDAHFYHDSISGEIESVRCSRGVMGRGYKIVNDNIIWSCSLDKNTSLPERICRFAPSVSANEGTASLMSYHFVNSVIEFCDNDEQAHALDLHNDQAPNRQNRLCGGRSAWEVMREHEDFRNNNNPPVQGYIDTTPTFKVVQQQLKRYVLVLDVSGSMASNNKLVNLKKACVGFLQTTVDEGSQVGIVTFNSVAATLKRLTTVNSEAVRNQLTTLVYGLVANGGTCIGCDNNPPVQGYIDTTPTFKVVQQQLKRYVLVLDVSGSMASNNKLVNLKKACVGFLQTTVDEGSQVGIVTFNSVAATLKRLTTVNSEAVRNQLTTLVYGLVANGGTCIGCGLHRGIQLLEENNNVAAGGILIVVSDGKENTGSFPNVATMKPILIEKKVIVDALLFTDLAEDQLISLAKDTGGLSFFDTGNTLSTALTDALSKAVTQRTSGLRKNLVQVLSDTITVSSRNAFQGSVYVDSTVGNSTRFTFTWSTGSITVTLRAPGNVTITPTAQDYGSGVLSLNIEGTAKVGKWLYTVTSSGSENAAVQVQVSSRPSSDAAPIVLSASVSSDTVDIADPSMSRIVIYGEVTQGYTPVVGATVVAYVDTSAGNTHTLQLLDNGAGADNAKNDGIYTAYFLNFGGNVKHSVQVAVKGEEGASVKSAGSSSNGIKSNITFKSVEPFERSDSGGLFTVKNLPASTPGSEPPDLYPPGRIYDLALVAVNTEDKTVTLSWTATGDDLDQGNASSYIIRYSSSISKLRLNFNNTNKLLERDLVQGKLDSPLPAGETETFVVRFNQANDLNITYFIALVATDDKNQTGEVSNIVSVSFVYSNPFPSPDITTSTEATTERITITTELKTPAVATTTSLMTEMMTEKRATESLAPESTLIGLIGYIVAGVAVLVSLILSCIIVALGLHIRKRSRSHGGSQAKWRDNHGFNDTGV</sequence>
<organism evidence="4 5">
    <name type="scientific">Lingula anatina</name>
    <name type="common">Brachiopod</name>
    <name type="synonym">Lingula unguis</name>
    <dbReference type="NCBI Taxonomy" id="7574"/>
    <lineage>
        <taxon>Eukaryota</taxon>
        <taxon>Metazoa</taxon>
        <taxon>Spiralia</taxon>
        <taxon>Lophotrochozoa</taxon>
        <taxon>Brachiopoda</taxon>
        <taxon>Linguliformea</taxon>
        <taxon>Lingulata</taxon>
        <taxon>Lingulida</taxon>
        <taxon>Linguloidea</taxon>
        <taxon>Lingulidae</taxon>
        <taxon>Lingula</taxon>
    </lineage>
</organism>
<keyword evidence="1" id="KW-0472">Membrane</keyword>
<evidence type="ECO:0000256" key="2">
    <source>
        <dbReference type="SAM" id="SignalP"/>
    </source>
</evidence>
<dbReference type="SUPFAM" id="SSF53300">
    <property type="entry name" value="vWA-like"/>
    <property type="match status" value="2"/>
</dbReference>
<keyword evidence="1" id="KW-0812">Transmembrane</keyword>
<dbReference type="KEGG" id="lak:106180088"/>
<keyword evidence="1" id="KW-1133">Transmembrane helix</keyword>
<dbReference type="PROSITE" id="PS50234">
    <property type="entry name" value="VWFA"/>
    <property type="match status" value="1"/>
</dbReference>
<protein>
    <submittedName>
        <fullName evidence="5">Calcium-activated chloride channel regulator 1</fullName>
    </submittedName>
</protein>
<dbReference type="GeneID" id="106180088"/>
<name>A0A1S3K9X7_LINAN</name>
<dbReference type="InterPro" id="IPR036465">
    <property type="entry name" value="vWFA_dom_sf"/>
</dbReference>
<feature type="transmembrane region" description="Helical" evidence="1">
    <location>
        <begin position="1299"/>
        <end position="1324"/>
    </location>
</feature>
<dbReference type="Gene3D" id="3.40.50.410">
    <property type="entry name" value="von Willebrand factor, type A domain"/>
    <property type="match status" value="2"/>
</dbReference>
<dbReference type="OrthoDB" id="10021899at2759"/>
<evidence type="ECO:0000313" key="5">
    <source>
        <dbReference type="RefSeq" id="XP_013419433.2"/>
    </source>
</evidence>